<dbReference type="AlphaFoldDB" id="A0A8I2YXW0"/>
<feature type="region of interest" description="Disordered" evidence="1">
    <location>
        <begin position="60"/>
        <end position="104"/>
    </location>
</feature>
<proteinExistence type="predicted"/>
<comment type="caution">
    <text evidence="2">The sequence shown here is derived from an EMBL/GenBank/DDBJ whole genome shotgun (WGS) entry which is preliminary data.</text>
</comment>
<organism evidence="2 3">
    <name type="scientific">Boletus reticuloceps</name>
    <dbReference type="NCBI Taxonomy" id="495285"/>
    <lineage>
        <taxon>Eukaryota</taxon>
        <taxon>Fungi</taxon>
        <taxon>Dikarya</taxon>
        <taxon>Basidiomycota</taxon>
        <taxon>Agaricomycotina</taxon>
        <taxon>Agaricomycetes</taxon>
        <taxon>Agaricomycetidae</taxon>
        <taxon>Boletales</taxon>
        <taxon>Boletineae</taxon>
        <taxon>Boletaceae</taxon>
        <taxon>Boletoideae</taxon>
        <taxon>Boletus</taxon>
    </lineage>
</organism>
<dbReference type="EMBL" id="JAGFBS010000001">
    <property type="protein sequence ID" value="KAG6381504.1"/>
    <property type="molecule type" value="Genomic_DNA"/>
</dbReference>
<protein>
    <submittedName>
        <fullName evidence="2">Uncharacterized protein</fullName>
    </submittedName>
</protein>
<dbReference type="OrthoDB" id="3249923at2759"/>
<accession>A0A8I2YXW0</accession>
<name>A0A8I2YXW0_9AGAM</name>
<gene>
    <name evidence="2" type="ORF">JVT61DRAFT_86</name>
</gene>
<evidence type="ECO:0000256" key="1">
    <source>
        <dbReference type="SAM" id="MobiDB-lite"/>
    </source>
</evidence>
<sequence length="260" mass="29242">MVDVDIPRALVSVVYNSLLGDDAPSRPEGPRATTAKSSMKEWLYPLCDLHKKFDNPRMLEEPSDEKTLVHSSSTPSSARSKPGSGLVSTPSIAEEDLKPKFDTSGYSGHVGANTWTRHSSLSGHSASQALLGDDAPDGLGPLADHPCLPESDERGDIYSSCRRGPCLFYFLNTLSLKPYGVLKWAIMEELFELDDIVDEDKEMQAPWFKWIFLNWYLQCFSYMFCTSMKANQCSRNRFIANYFDGTKAFVKENWVLDCWP</sequence>
<feature type="compositionally biased region" description="Low complexity" evidence="1">
    <location>
        <begin position="71"/>
        <end position="84"/>
    </location>
</feature>
<evidence type="ECO:0000313" key="2">
    <source>
        <dbReference type="EMBL" id="KAG6381504.1"/>
    </source>
</evidence>
<reference evidence="2" key="1">
    <citation type="submission" date="2021-03" db="EMBL/GenBank/DDBJ databases">
        <title>Evolutionary innovations through gain and loss of genes in the ectomycorrhizal Boletales.</title>
        <authorList>
            <person name="Wu G."/>
            <person name="Miyauchi S."/>
            <person name="Morin E."/>
            <person name="Yang Z.-L."/>
            <person name="Xu J."/>
            <person name="Martin F.M."/>
        </authorList>
    </citation>
    <scope>NUCLEOTIDE SEQUENCE</scope>
    <source>
        <strain evidence="2">BR01</strain>
    </source>
</reference>
<keyword evidence="3" id="KW-1185">Reference proteome</keyword>
<evidence type="ECO:0000313" key="3">
    <source>
        <dbReference type="Proteomes" id="UP000683000"/>
    </source>
</evidence>
<dbReference type="Proteomes" id="UP000683000">
    <property type="component" value="Unassembled WGS sequence"/>
</dbReference>